<keyword evidence="1" id="KW-0547">Nucleotide-binding</keyword>
<evidence type="ECO:0000256" key="1">
    <source>
        <dbReference type="ARBA" id="ARBA00022741"/>
    </source>
</evidence>
<feature type="region of interest" description="Disordered" evidence="3">
    <location>
        <begin position="283"/>
        <end position="349"/>
    </location>
</feature>
<organism evidence="5 6">
    <name type="scientific">Dothistroma septosporum (strain NZE10 / CBS 128990)</name>
    <name type="common">Red band needle blight fungus</name>
    <name type="synonym">Mycosphaerella pini</name>
    <dbReference type="NCBI Taxonomy" id="675120"/>
    <lineage>
        <taxon>Eukaryota</taxon>
        <taxon>Fungi</taxon>
        <taxon>Dikarya</taxon>
        <taxon>Ascomycota</taxon>
        <taxon>Pezizomycotina</taxon>
        <taxon>Dothideomycetes</taxon>
        <taxon>Dothideomycetidae</taxon>
        <taxon>Mycosphaerellales</taxon>
        <taxon>Mycosphaerellaceae</taxon>
        <taxon>Dothistroma</taxon>
    </lineage>
</organism>
<dbReference type="SMART" id="SM00220">
    <property type="entry name" value="S_TKc"/>
    <property type="match status" value="1"/>
</dbReference>
<evidence type="ECO:0000259" key="4">
    <source>
        <dbReference type="PROSITE" id="PS50011"/>
    </source>
</evidence>
<name>N1PR56_DOTSN</name>
<dbReference type="Pfam" id="PF00069">
    <property type="entry name" value="Pkinase"/>
    <property type="match status" value="1"/>
</dbReference>
<evidence type="ECO:0000313" key="5">
    <source>
        <dbReference type="EMBL" id="EME44845.1"/>
    </source>
</evidence>
<dbReference type="eggNOG" id="KOG0590">
    <property type="taxonomic scope" value="Eukaryota"/>
</dbReference>
<dbReference type="PROSITE" id="PS50011">
    <property type="entry name" value="PROTEIN_KINASE_DOM"/>
    <property type="match status" value="1"/>
</dbReference>
<evidence type="ECO:0000256" key="2">
    <source>
        <dbReference type="ARBA" id="ARBA00022840"/>
    </source>
</evidence>
<dbReference type="STRING" id="675120.N1PR56"/>
<dbReference type="OrthoDB" id="4062651at2759"/>
<feature type="region of interest" description="Disordered" evidence="3">
    <location>
        <begin position="719"/>
        <end position="755"/>
    </location>
</feature>
<feature type="region of interest" description="Disordered" evidence="3">
    <location>
        <begin position="101"/>
        <end position="263"/>
    </location>
</feature>
<dbReference type="Proteomes" id="UP000016933">
    <property type="component" value="Unassembled WGS sequence"/>
</dbReference>
<feature type="compositionally biased region" description="Low complexity" evidence="3">
    <location>
        <begin position="734"/>
        <end position="746"/>
    </location>
</feature>
<dbReference type="EMBL" id="KB446538">
    <property type="protein sequence ID" value="EME44845.1"/>
    <property type="molecule type" value="Genomic_DNA"/>
</dbReference>
<accession>N1PR56</accession>
<feature type="compositionally biased region" description="Basic residues" evidence="3">
    <location>
        <begin position="203"/>
        <end position="215"/>
    </location>
</feature>
<proteinExistence type="predicted"/>
<evidence type="ECO:0000313" key="6">
    <source>
        <dbReference type="Proteomes" id="UP000016933"/>
    </source>
</evidence>
<dbReference type="HOGENOM" id="CLU_000288_63_33_1"/>
<dbReference type="Gene3D" id="1.10.510.10">
    <property type="entry name" value="Transferase(Phosphotransferase) domain 1"/>
    <property type="match status" value="1"/>
</dbReference>
<feature type="compositionally biased region" description="Polar residues" evidence="3">
    <location>
        <begin position="223"/>
        <end position="232"/>
    </location>
</feature>
<gene>
    <name evidence="5" type="ORF">DOTSEDRAFT_70786</name>
</gene>
<dbReference type="PANTHER" id="PTHR24346">
    <property type="entry name" value="MAP/MICROTUBULE AFFINITY-REGULATING KINASE"/>
    <property type="match status" value="1"/>
</dbReference>
<dbReference type="GO" id="GO:0004674">
    <property type="term" value="F:protein serine/threonine kinase activity"/>
    <property type="evidence" value="ECO:0007669"/>
    <property type="project" value="TreeGrafter"/>
</dbReference>
<dbReference type="GO" id="GO:0005524">
    <property type="term" value="F:ATP binding"/>
    <property type="evidence" value="ECO:0007669"/>
    <property type="project" value="UniProtKB-KW"/>
</dbReference>
<evidence type="ECO:0000256" key="3">
    <source>
        <dbReference type="SAM" id="MobiDB-lite"/>
    </source>
</evidence>
<keyword evidence="6" id="KW-1185">Reference proteome</keyword>
<dbReference type="InterPro" id="IPR000719">
    <property type="entry name" value="Prot_kinase_dom"/>
</dbReference>
<dbReference type="GO" id="GO:0035556">
    <property type="term" value="P:intracellular signal transduction"/>
    <property type="evidence" value="ECO:0007669"/>
    <property type="project" value="TreeGrafter"/>
</dbReference>
<dbReference type="GO" id="GO:0000226">
    <property type="term" value="P:microtubule cytoskeleton organization"/>
    <property type="evidence" value="ECO:0007669"/>
    <property type="project" value="TreeGrafter"/>
</dbReference>
<dbReference type="PANTHER" id="PTHR24346:SF76">
    <property type="entry name" value="NON-SPECIFIC SERINE_THREONINE PROTEIN KINASE"/>
    <property type="match status" value="1"/>
</dbReference>
<dbReference type="PROSITE" id="PS00108">
    <property type="entry name" value="PROTEIN_KINASE_ST"/>
    <property type="match status" value="1"/>
</dbReference>
<protein>
    <recommendedName>
        <fullName evidence="4">Protein kinase domain-containing protein</fullName>
    </recommendedName>
</protein>
<feature type="compositionally biased region" description="Low complexity" evidence="3">
    <location>
        <begin position="134"/>
        <end position="168"/>
    </location>
</feature>
<reference evidence="5 6" key="2">
    <citation type="journal article" date="2012" name="PLoS Pathog.">
        <title>Diverse lifestyles and strategies of plant pathogenesis encoded in the genomes of eighteen Dothideomycetes fungi.</title>
        <authorList>
            <person name="Ohm R.A."/>
            <person name="Feau N."/>
            <person name="Henrissat B."/>
            <person name="Schoch C.L."/>
            <person name="Horwitz B.A."/>
            <person name="Barry K.W."/>
            <person name="Condon B.J."/>
            <person name="Copeland A.C."/>
            <person name="Dhillon B."/>
            <person name="Glaser F."/>
            <person name="Hesse C.N."/>
            <person name="Kosti I."/>
            <person name="LaButti K."/>
            <person name="Lindquist E.A."/>
            <person name="Lucas S."/>
            <person name="Salamov A.A."/>
            <person name="Bradshaw R.E."/>
            <person name="Ciuffetti L."/>
            <person name="Hamelin R.C."/>
            <person name="Kema G.H.J."/>
            <person name="Lawrence C."/>
            <person name="Scott J.A."/>
            <person name="Spatafora J.W."/>
            <person name="Turgeon B.G."/>
            <person name="de Wit P.J.G.M."/>
            <person name="Zhong S."/>
            <person name="Goodwin S.B."/>
            <person name="Grigoriev I.V."/>
        </authorList>
    </citation>
    <scope>NUCLEOTIDE SEQUENCE [LARGE SCALE GENOMIC DNA]</scope>
    <source>
        <strain evidence="6">NZE10 / CBS 128990</strain>
    </source>
</reference>
<feature type="compositionally biased region" description="Basic residues" evidence="3">
    <location>
        <begin position="719"/>
        <end position="732"/>
    </location>
</feature>
<reference evidence="6" key="1">
    <citation type="journal article" date="2012" name="PLoS Genet.">
        <title>The genomes of the fungal plant pathogens Cladosporium fulvum and Dothistroma septosporum reveal adaptation to different hosts and lifestyles but also signatures of common ancestry.</title>
        <authorList>
            <person name="de Wit P.J.G.M."/>
            <person name="van der Burgt A."/>
            <person name="Oekmen B."/>
            <person name="Stergiopoulos I."/>
            <person name="Abd-Elsalam K.A."/>
            <person name="Aerts A.L."/>
            <person name="Bahkali A.H."/>
            <person name="Beenen H.G."/>
            <person name="Chettri P."/>
            <person name="Cox M.P."/>
            <person name="Datema E."/>
            <person name="de Vries R.P."/>
            <person name="Dhillon B."/>
            <person name="Ganley A.R."/>
            <person name="Griffiths S.A."/>
            <person name="Guo Y."/>
            <person name="Hamelin R.C."/>
            <person name="Henrissat B."/>
            <person name="Kabir M.S."/>
            <person name="Jashni M.K."/>
            <person name="Kema G."/>
            <person name="Klaubauf S."/>
            <person name="Lapidus A."/>
            <person name="Levasseur A."/>
            <person name="Lindquist E."/>
            <person name="Mehrabi R."/>
            <person name="Ohm R.A."/>
            <person name="Owen T.J."/>
            <person name="Salamov A."/>
            <person name="Schwelm A."/>
            <person name="Schijlen E."/>
            <person name="Sun H."/>
            <person name="van den Burg H.A."/>
            <person name="van Ham R.C.H.J."/>
            <person name="Zhang S."/>
            <person name="Goodwin S.B."/>
            <person name="Grigoriev I.V."/>
            <person name="Collemare J."/>
            <person name="Bradshaw R.E."/>
        </authorList>
    </citation>
    <scope>NUCLEOTIDE SEQUENCE [LARGE SCALE GENOMIC DNA]</scope>
    <source>
        <strain evidence="6">NZE10 / CBS 128990</strain>
    </source>
</reference>
<keyword evidence="2" id="KW-0067">ATP-binding</keyword>
<dbReference type="GO" id="GO:0005737">
    <property type="term" value="C:cytoplasm"/>
    <property type="evidence" value="ECO:0007669"/>
    <property type="project" value="TreeGrafter"/>
</dbReference>
<dbReference type="AlphaFoldDB" id="N1PR56"/>
<dbReference type="OMA" id="VTEFACC"/>
<dbReference type="InterPro" id="IPR008271">
    <property type="entry name" value="Ser/Thr_kinase_AS"/>
</dbReference>
<feature type="domain" description="Protein kinase" evidence="4">
    <location>
        <begin position="394"/>
        <end position="706"/>
    </location>
</feature>
<dbReference type="SUPFAM" id="SSF56112">
    <property type="entry name" value="Protein kinase-like (PK-like)"/>
    <property type="match status" value="1"/>
</dbReference>
<sequence>MAAPTHNGRFIVRQWDNNGRLKLEMMVESDEDTCMAGSAAGSDIDGLRWRRESIAEPQFLAGDMDTLYRRHDVGFEDHYHNSNSAEHDLIIAALREDPRLPKARRRWRSRLTGNSRRGGHKHPSDTAASSPHQSATSATGAAGAASASASAALVHDSTSTSTSTSTSSDMSLETPQPLTPVHTTYRLPYAMPDSPPEREKKPGFFKRLGHSRRKSQMPPPLSQTPSPEQSRPGTADDHFTTHTTSKPPAQPVNVPRSVLRQPPVTNGLHRQESVEDAPEIHLNGHHDQSADADADATFYPHGLTPLGSPKSTKGRVKWDPENSGDSFPTRPRRASSAATHGRRSSIYSKAADGEHFEGVNSGAGSKARRFSVHLPEELIVDECPLEEYFTLFDRKLKKDIGEGGAAMVKVMESKNAGSCPSKKKVLFAVKQFRPWEPEEEEEPDYNRKIKSEFAISKACQHPNIVETYRLCHSKDDQWHHVMQYCELGDLNDLINREYFTQEDKDCMFKQLVRGVAYLHERGIAHRDIKSENLLVNDDGCLKIADFGTGEVFSGDHPGLRNCRQQSIISPDAEIRLSPPGWVGSKPYMAPEIVQRKGDYDPRAADVWSVGICYLTLCFGGTPWESADPGCKNFCIYMNTWESWLDKYDDGEIRKGRELPAFVYTRHFMRLGDVGTKTMVFGMLHPDPKKRWSIQDVLECKTVTEFACCQQTGYSDDIRKRQKKALHDHHPPKTKSPGKTPTKTKTSLLRPNHANK</sequence>
<dbReference type="InterPro" id="IPR011009">
    <property type="entry name" value="Kinase-like_dom_sf"/>
</dbReference>